<organism evidence="1 2">
    <name type="scientific">Chondromyces apiculatus DSM 436</name>
    <dbReference type="NCBI Taxonomy" id="1192034"/>
    <lineage>
        <taxon>Bacteria</taxon>
        <taxon>Pseudomonadati</taxon>
        <taxon>Myxococcota</taxon>
        <taxon>Polyangia</taxon>
        <taxon>Polyangiales</taxon>
        <taxon>Polyangiaceae</taxon>
        <taxon>Chondromyces</taxon>
    </lineage>
</organism>
<gene>
    <name evidence="1" type="ORF">CAP_5302</name>
</gene>
<keyword evidence="2" id="KW-1185">Reference proteome</keyword>
<reference evidence="1 2" key="1">
    <citation type="submission" date="2013-05" db="EMBL/GenBank/DDBJ databases">
        <title>Genome assembly of Chondromyces apiculatus DSM 436.</title>
        <authorList>
            <person name="Sharma G."/>
            <person name="Khatri I."/>
            <person name="Kaur C."/>
            <person name="Mayilraj S."/>
            <person name="Subramanian S."/>
        </authorList>
    </citation>
    <scope>NUCLEOTIDE SEQUENCE [LARGE SCALE GENOMIC DNA]</scope>
    <source>
        <strain evidence="1 2">DSM 436</strain>
    </source>
</reference>
<dbReference type="Gene3D" id="3.30.700.10">
    <property type="entry name" value="Glycoprotein, Type 4 Pilin"/>
    <property type="match status" value="1"/>
</dbReference>
<evidence type="ECO:0000313" key="1">
    <source>
        <dbReference type="EMBL" id="EYF03691.1"/>
    </source>
</evidence>
<sequence>MELLAVVAMIGILAAIALVGYRRYMNSAGSAEATAVIQGIRGAEEAYKAEMLVYLGCSGCGQPQGCEQGQGSLTTWYPMDSPNSQKSHWVNPGHSDQQCWRLLNVVTDGPVRFGYAVVAGTSSSISVALPPFSSPPTFPAVNEPWYVITARGDRDEDGTPALFIASSLRGEVYSENDSE</sequence>
<accession>A0A017T558</accession>
<dbReference type="EMBL" id="ASRX01000043">
    <property type="protein sequence ID" value="EYF03691.1"/>
    <property type="molecule type" value="Genomic_DNA"/>
</dbReference>
<dbReference type="Proteomes" id="UP000019678">
    <property type="component" value="Unassembled WGS sequence"/>
</dbReference>
<dbReference type="InterPro" id="IPR045584">
    <property type="entry name" value="Pilin-like"/>
</dbReference>
<evidence type="ECO:0000313" key="2">
    <source>
        <dbReference type="Proteomes" id="UP000019678"/>
    </source>
</evidence>
<dbReference type="STRING" id="1192034.CAP_5302"/>
<dbReference type="eggNOG" id="COG4968">
    <property type="taxonomic scope" value="Bacteria"/>
</dbReference>
<name>A0A017T558_9BACT</name>
<protein>
    <submittedName>
        <fullName evidence="1">Type IV pilin PilA</fullName>
    </submittedName>
</protein>
<proteinExistence type="predicted"/>
<comment type="caution">
    <text evidence="1">The sequence shown here is derived from an EMBL/GenBank/DDBJ whole genome shotgun (WGS) entry which is preliminary data.</text>
</comment>
<dbReference type="AlphaFoldDB" id="A0A017T558"/>
<dbReference type="SUPFAM" id="SSF54523">
    <property type="entry name" value="Pili subunits"/>
    <property type="match status" value="1"/>
</dbReference>